<dbReference type="GO" id="GO:0008483">
    <property type="term" value="F:transaminase activity"/>
    <property type="evidence" value="ECO:0007669"/>
    <property type="project" value="UniProtKB-KW"/>
</dbReference>
<accession>A0ABS6VCE1</accession>
<evidence type="ECO:0000256" key="1">
    <source>
        <dbReference type="ARBA" id="ARBA00001933"/>
    </source>
</evidence>
<dbReference type="PANTHER" id="PTHR43094">
    <property type="entry name" value="AMINOTRANSFERASE"/>
    <property type="match status" value="1"/>
</dbReference>
<keyword evidence="5" id="KW-1185">Reference proteome</keyword>
<dbReference type="Pfam" id="PF00202">
    <property type="entry name" value="Aminotran_3"/>
    <property type="match status" value="1"/>
</dbReference>
<protein>
    <submittedName>
        <fullName evidence="4">Aminotransferase class III-fold pyridoxal phosphate-dependent enzyme</fullName>
    </submittedName>
</protein>
<evidence type="ECO:0000313" key="5">
    <source>
        <dbReference type="Proteomes" id="UP001197236"/>
    </source>
</evidence>
<dbReference type="CDD" id="cd00610">
    <property type="entry name" value="OAT_like"/>
    <property type="match status" value="1"/>
</dbReference>
<gene>
    <name evidence="4" type="ORF">KYI95_07150</name>
</gene>
<reference evidence="4 5" key="1">
    <citation type="submission" date="2021-07" db="EMBL/GenBank/DDBJ databases">
        <title>A novel phosphonate cluster across the Pantoea species complex is important for pathogenicity in onion.</title>
        <authorList>
            <person name="Zhao M."/>
            <person name="Stice S."/>
            <person name="Shin G.Y."/>
            <person name="Coutinho T."/>
            <person name="Gitaitis R."/>
            <person name="Kvitko B."/>
            <person name="Dutta B."/>
        </authorList>
    </citation>
    <scope>NUCLEOTIDE SEQUENCE [LARGE SCALE GENOMIC DNA]</scope>
    <source>
        <strain evidence="4 5">BD 382</strain>
    </source>
</reference>
<dbReference type="PIRSF" id="PIRSF000521">
    <property type="entry name" value="Transaminase_4ab_Lys_Orn"/>
    <property type="match status" value="1"/>
</dbReference>
<comment type="similarity">
    <text evidence="2 3">Belongs to the class-III pyridoxal-phosphate-dependent aminotransferase family.</text>
</comment>
<sequence length="432" mass="47976">MYMYPFTGYQPDVPKVTHGKGIWLFDENGKDYIDSTSGPMTVNLGHCHPDIIEAMEDQIKRLHFAYRFHFRSQEAELLATRLVELSDDNKGYAFFMNSGSEASEAAYRIALDYFRSRGNNKKTLALGRRISNHGNTIQSLTYGDDRARKVNLLNKVIDPAISDLRLPPYYDLHKPEGISSDEWLDICLNETFETIDRVGAEHIACVYAEPVTASSGGVLIPHPDYFRKLKAGLEARDILLIADEIVTGLGRTGEWFSMKTWKTESDITIIGKGLGAGFTPISGVMISRQIGDALASLSPPHFVGHTYSGNPLSAGVALAVLDTLENKIGMASVRSRGAYFGRLLQEMVGKEDVVAEIRGQGLLWAVETTLSRQRAEEFVKVGHQEGINLYPCRSSGKDGEALTFLFTPPLIISEKEMDELVGRFSRVMSRLV</sequence>
<dbReference type="EMBL" id="JAHVXZ010000003">
    <property type="protein sequence ID" value="MBW1256981.1"/>
    <property type="molecule type" value="Genomic_DNA"/>
</dbReference>
<keyword evidence="4" id="KW-0808">Transferase</keyword>
<evidence type="ECO:0000256" key="2">
    <source>
        <dbReference type="ARBA" id="ARBA00008954"/>
    </source>
</evidence>
<keyword evidence="3" id="KW-0663">Pyridoxal phosphate</keyword>
<comment type="caution">
    <text evidence="4">The sequence shown here is derived from an EMBL/GenBank/DDBJ whole genome shotgun (WGS) entry which is preliminary data.</text>
</comment>
<dbReference type="InterPro" id="IPR049704">
    <property type="entry name" value="Aminotrans_3_PPA_site"/>
</dbReference>
<keyword evidence="4" id="KW-0032">Aminotransferase</keyword>
<dbReference type="Proteomes" id="UP001197236">
    <property type="component" value="Unassembled WGS sequence"/>
</dbReference>
<organism evidence="4 5">
    <name type="scientific">Pantoea allii</name>
    <dbReference type="NCBI Taxonomy" id="574096"/>
    <lineage>
        <taxon>Bacteria</taxon>
        <taxon>Pseudomonadati</taxon>
        <taxon>Pseudomonadota</taxon>
        <taxon>Gammaproteobacteria</taxon>
        <taxon>Enterobacterales</taxon>
        <taxon>Erwiniaceae</taxon>
        <taxon>Pantoea</taxon>
    </lineage>
</organism>
<dbReference type="PANTHER" id="PTHR43094:SF1">
    <property type="entry name" value="AMINOTRANSFERASE CLASS-III"/>
    <property type="match status" value="1"/>
</dbReference>
<comment type="cofactor">
    <cofactor evidence="1">
        <name>pyridoxal 5'-phosphate</name>
        <dbReference type="ChEBI" id="CHEBI:597326"/>
    </cofactor>
</comment>
<dbReference type="PROSITE" id="PS00600">
    <property type="entry name" value="AA_TRANSFER_CLASS_3"/>
    <property type="match status" value="1"/>
</dbReference>
<evidence type="ECO:0000313" key="4">
    <source>
        <dbReference type="EMBL" id="MBW1256981.1"/>
    </source>
</evidence>
<evidence type="ECO:0000256" key="3">
    <source>
        <dbReference type="RuleBase" id="RU003560"/>
    </source>
</evidence>
<proteinExistence type="inferred from homology"/>
<dbReference type="RefSeq" id="WP_218995330.1">
    <property type="nucleotide sequence ID" value="NZ_CP193913.1"/>
</dbReference>
<name>A0ABS6VCE1_9GAMM</name>
<dbReference type="InterPro" id="IPR005814">
    <property type="entry name" value="Aminotrans_3"/>
</dbReference>